<feature type="compositionally biased region" description="Polar residues" evidence="1">
    <location>
        <begin position="27"/>
        <end position="39"/>
    </location>
</feature>
<sequence>RSPPWLRSPRSPSRSRSTRRTRCFSPQASATSGGCSTVCSGPRTRRKAWARSWRSARRSGRGA</sequence>
<dbReference type="EC" id="4.2.1.17" evidence="2"/>
<proteinExistence type="predicted"/>
<accession>A0A6J4SYZ2</accession>
<gene>
    <name evidence="2" type="ORF">AVDCRST_MAG91-1510</name>
</gene>
<feature type="non-terminal residue" evidence="2">
    <location>
        <position position="1"/>
    </location>
</feature>
<feature type="compositionally biased region" description="Basic residues" evidence="1">
    <location>
        <begin position="43"/>
        <end position="63"/>
    </location>
</feature>
<evidence type="ECO:0000256" key="1">
    <source>
        <dbReference type="SAM" id="MobiDB-lite"/>
    </source>
</evidence>
<protein>
    <submittedName>
        <fullName evidence="2">Enoyl-CoA hydratase</fullName>
        <ecNumber evidence="2">4.2.1.17</ecNumber>
    </submittedName>
</protein>
<organism evidence="2">
    <name type="scientific">uncultured Sphingomonadaceae bacterium</name>
    <dbReference type="NCBI Taxonomy" id="169976"/>
    <lineage>
        <taxon>Bacteria</taxon>
        <taxon>Pseudomonadati</taxon>
        <taxon>Pseudomonadota</taxon>
        <taxon>Alphaproteobacteria</taxon>
        <taxon>Sphingomonadales</taxon>
        <taxon>Sphingomonadaceae</taxon>
        <taxon>environmental samples</taxon>
    </lineage>
</organism>
<dbReference type="EMBL" id="CADCVX010000291">
    <property type="protein sequence ID" value="CAA9508795.1"/>
    <property type="molecule type" value="Genomic_DNA"/>
</dbReference>
<evidence type="ECO:0000313" key="2">
    <source>
        <dbReference type="EMBL" id="CAA9508795.1"/>
    </source>
</evidence>
<dbReference type="GO" id="GO:0004300">
    <property type="term" value="F:enoyl-CoA hydratase activity"/>
    <property type="evidence" value="ECO:0007669"/>
    <property type="project" value="UniProtKB-EC"/>
</dbReference>
<keyword evidence="2" id="KW-0456">Lyase</keyword>
<feature type="non-terminal residue" evidence="2">
    <location>
        <position position="63"/>
    </location>
</feature>
<feature type="compositionally biased region" description="Low complexity" evidence="1">
    <location>
        <begin position="1"/>
        <end position="15"/>
    </location>
</feature>
<reference evidence="2" key="1">
    <citation type="submission" date="2020-02" db="EMBL/GenBank/DDBJ databases">
        <authorList>
            <person name="Meier V. D."/>
        </authorList>
    </citation>
    <scope>NUCLEOTIDE SEQUENCE</scope>
    <source>
        <strain evidence="2">AVDCRST_MAG91</strain>
    </source>
</reference>
<feature type="region of interest" description="Disordered" evidence="1">
    <location>
        <begin position="1"/>
        <end position="63"/>
    </location>
</feature>
<dbReference type="AlphaFoldDB" id="A0A6J4SYZ2"/>
<name>A0A6J4SYZ2_9SPHN</name>